<dbReference type="AlphaFoldDB" id="A0A1I6ASI9"/>
<dbReference type="STRING" id="587909.SAMN05421810_11469"/>
<dbReference type="RefSeq" id="WP_092536612.1">
    <property type="nucleotide sequence ID" value="NZ_FOWW01000014.1"/>
</dbReference>
<sequence>MKDVVELKWALIEACHDVDVLRDTLYQVMSRCVLVSVRLHAITDQEHIHLASLGLVRAEAAHGARCELTAALDEIGRYLARV</sequence>
<reference evidence="2" key="1">
    <citation type="submission" date="2016-10" db="EMBL/GenBank/DDBJ databases">
        <authorList>
            <person name="Varghese N."/>
            <person name="Submissions S."/>
        </authorList>
    </citation>
    <scope>NUCLEOTIDE SEQUENCE [LARGE SCALE GENOMIC DNA]</scope>
    <source>
        <strain evidence="2">CGMCC 4.5579</strain>
    </source>
</reference>
<evidence type="ECO:0000313" key="2">
    <source>
        <dbReference type="Proteomes" id="UP000198727"/>
    </source>
</evidence>
<dbReference type="EMBL" id="FOWW01000014">
    <property type="protein sequence ID" value="SFQ71612.1"/>
    <property type="molecule type" value="Genomic_DNA"/>
</dbReference>
<keyword evidence="2" id="KW-1185">Reference proteome</keyword>
<gene>
    <name evidence="1" type="ORF">SAMN05421810_11469</name>
</gene>
<evidence type="ECO:0000313" key="1">
    <source>
        <dbReference type="EMBL" id="SFQ71612.1"/>
    </source>
</evidence>
<proteinExistence type="predicted"/>
<organism evidence="1 2">
    <name type="scientific">Amycolatopsis arida</name>
    <dbReference type="NCBI Taxonomy" id="587909"/>
    <lineage>
        <taxon>Bacteria</taxon>
        <taxon>Bacillati</taxon>
        <taxon>Actinomycetota</taxon>
        <taxon>Actinomycetes</taxon>
        <taxon>Pseudonocardiales</taxon>
        <taxon>Pseudonocardiaceae</taxon>
        <taxon>Amycolatopsis</taxon>
    </lineage>
</organism>
<accession>A0A1I6ASI9</accession>
<name>A0A1I6ASI9_9PSEU</name>
<protein>
    <submittedName>
        <fullName evidence="1">Uncharacterized protein</fullName>
    </submittedName>
</protein>
<dbReference type="Proteomes" id="UP000198727">
    <property type="component" value="Unassembled WGS sequence"/>
</dbReference>